<dbReference type="InterPro" id="IPR029052">
    <property type="entry name" value="Metallo-depent_PP-like"/>
</dbReference>
<evidence type="ECO:0000259" key="2">
    <source>
        <dbReference type="Pfam" id="PF00149"/>
    </source>
</evidence>
<keyword evidence="1" id="KW-0732">Signal</keyword>
<gene>
    <name evidence="3" type="ORF">BAN20980_04348</name>
</gene>
<dbReference type="AlphaFoldDB" id="A0A6P2GEA4"/>
<evidence type="ECO:0000313" key="3">
    <source>
        <dbReference type="EMBL" id="VVU51626.1"/>
    </source>
</evidence>
<feature type="chain" id="PRO_5027081956" evidence="1">
    <location>
        <begin position="34"/>
        <end position="500"/>
    </location>
</feature>
<dbReference type="GO" id="GO:0016787">
    <property type="term" value="F:hydrolase activity"/>
    <property type="evidence" value="ECO:0007669"/>
    <property type="project" value="InterPro"/>
</dbReference>
<organism evidence="3 4">
    <name type="scientific">Burkholderia anthina</name>
    <dbReference type="NCBI Taxonomy" id="179879"/>
    <lineage>
        <taxon>Bacteria</taxon>
        <taxon>Pseudomonadati</taxon>
        <taxon>Pseudomonadota</taxon>
        <taxon>Betaproteobacteria</taxon>
        <taxon>Burkholderiales</taxon>
        <taxon>Burkholderiaceae</taxon>
        <taxon>Burkholderia</taxon>
        <taxon>Burkholderia cepacia complex</taxon>
    </lineage>
</organism>
<dbReference type="SUPFAM" id="SSF56300">
    <property type="entry name" value="Metallo-dependent phosphatases"/>
    <property type="match status" value="1"/>
</dbReference>
<reference evidence="3 4" key="1">
    <citation type="submission" date="2019-09" db="EMBL/GenBank/DDBJ databases">
        <authorList>
            <person name="Depoorter E."/>
        </authorList>
    </citation>
    <scope>NUCLEOTIDE SEQUENCE [LARGE SCALE GENOMIC DNA]</scope>
    <source>
        <strain evidence="3">LMG 20980</strain>
    </source>
</reference>
<dbReference type="Pfam" id="PF00149">
    <property type="entry name" value="Metallophos"/>
    <property type="match status" value="1"/>
</dbReference>
<dbReference type="Gene3D" id="3.60.21.10">
    <property type="match status" value="1"/>
</dbReference>
<sequence length="500" mass="52985">MLRTVDGFPTVPPMRRLLSRTLFVRCAPLAALAALSACSNHIDTPADPASAAINVQAAWVEIGDANQAIARAITNYSPASASDPLCPQLSVDGKLSRMTLRAGTATVAQRPTASDPADSKPSSFPVSVCEATLPADAQTASVAGRALPLPKAQPQRIAIIADTGCRMKKADNAWQACNDATVWPFDTIAASVAKLSPDLVLHVGDYHYRENACPPDIAGCKDSPWGYGWDTWQADLFRPAAPLFAKAPWVVVRGNHEECARAGQGWYRFLDPRPYSAARSCDDPARDDDANYSEPYTVSLGGGTQVIVFDTAKVGRNPLKTTDAQFRIYQKQFQTVASLASKAGMTTTIFTNHHPILAFAPIAGSTPAPGNLALQSVMSSLNAQAYYPPGIHVALHGHVHDFQAINFASGHPATIVSGNGGDNLDVALPDPFPADLTPAPGAVIERLSHNNSFGFLIMERRAAPATGWVFHAYSAAGKLLASCDQSGTTLACDKTGFIAP</sequence>
<feature type="domain" description="Calcineurin-like phosphoesterase" evidence="2">
    <location>
        <begin position="156"/>
        <end position="401"/>
    </location>
</feature>
<feature type="signal peptide" evidence="1">
    <location>
        <begin position="1"/>
        <end position="33"/>
    </location>
</feature>
<protein>
    <submittedName>
        <fullName evidence="3">Serine/threonine protein phosphatase</fullName>
    </submittedName>
</protein>
<dbReference type="InterPro" id="IPR004843">
    <property type="entry name" value="Calcineurin-like_PHP"/>
</dbReference>
<accession>A0A6P2GEA4</accession>
<dbReference type="Proteomes" id="UP000494201">
    <property type="component" value="Unassembled WGS sequence"/>
</dbReference>
<evidence type="ECO:0000313" key="4">
    <source>
        <dbReference type="Proteomes" id="UP000494201"/>
    </source>
</evidence>
<evidence type="ECO:0000256" key="1">
    <source>
        <dbReference type="SAM" id="SignalP"/>
    </source>
</evidence>
<proteinExistence type="predicted"/>
<name>A0A6P2GEA4_9BURK</name>
<dbReference type="EMBL" id="CABVLY010000018">
    <property type="protein sequence ID" value="VVU51626.1"/>
    <property type="molecule type" value="Genomic_DNA"/>
</dbReference>